<dbReference type="RefSeq" id="WP_135569206.1">
    <property type="nucleotide sequence ID" value="NZ_RQFN01000011.1"/>
</dbReference>
<protein>
    <recommendedName>
        <fullName evidence="3">DUF1564 family protein</fullName>
    </recommendedName>
</protein>
<comment type="caution">
    <text evidence="1">The sequence shown here is derived from an EMBL/GenBank/DDBJ whole genome shotgun (WGS) entry which is preliminary data.</text>
</comment>
<proteinExistence type="predicted"/>
<name>A0ABY2LTM1_9LEPT</name>
<accession>A0ABY2LTM1</accession>
<evidence type="ECO:0000313" key="2">
    <source>
        <dbReference type="Proteomes" id="UP000297465"/>
    </source>
</evidence>
<organism evidence="1 2">
    <name type="scientific">Leptospira montravelensis</name>
    <dbReference type="NCBI Taxonomy" id="2484961"/>
    <lineage>
        <taxon>Bacteria</taxon>
        <taxon>Pseudomonadati</taxon>
        <taxon>Spirochaetota</taxon>
        <taxon>Spirochaetia</taxon>
        <taxon>Leptospirales</taxon>
        <taxon>Leptospiraceae</taxon>
        <taxon>Leptospira</taxon>
    </lineage>
</organism>
<keyword evidence="2" id="KW-1185">Reference proteome</keyword>
<sequence length="185" mass="21217">MDESEHGIPVKYFLSLICDKKFIISFEIFKSCIQDTVVLENSESSISKELSDRSSSLLSSLTYVLPINGGCVKFEISHEYVFENLKLVNSDKLFMLSISFSIVELGILKLLYLDTKANPEFEQFEKLMFRNERSFFLLVSICSLEIFKKKSILQSFLSKLKHVDIFSFPLSNERMQPSNLNPIAG</sequence>
<reference evidence="2" key="1">
    <citation type="journal article" date="2019" name="PLoS Negl. Trop. Dis.">
        <title>Revisiting the worldwide diversity of Leptospira species in the environment.</title>
        <authorList>
            <person name="Vincent A.T."/>
            <person name="Schiettekatte O."/>
            <person name="Bourhy P."/>
            <person name="Veyrier F.J."/>
            <person name="Picardeau M."/>
        </authorList>
    </citation>
    <scope>NUCLEOTIDE SEQUENCE [LARGE SCALE GENOMIC DNA]</scope>
    <source>
        <strain evidence="2">201800278</strain>
    </source>
</reference>
<evidence type="ECO:0008006" key="3">
    <source>
        <dbReference type="Google" id="ProtNLM"/>
    </source>
</evidence>
<gene>
    <name evidence="1" type="ORF">EHQ31_02335</name>
</gene>
<dbReference type="EMBL" id="RQFO01000004">
    <property type="protein sequence ID" value="TGL05576.1"/>
    <property type="molecule type" value="Genomic_DNA"/>
</dbReference>
<dbReference type="Proteomes" id="UP000297465">
    <property type="component" value="Unassembled WGS sequence"/>
</dbReference>
<evidence type="ECO:0000313" key="1">
    <source>
        <dbReference type="EMBL" id="TGL05576.1"/>
    </source>
</evidence>